<protein>
    <submittedName>
        <fullName evidence="2">Uncharacterized protein</fullName>
    </submittedName>
</protein>
<feature type="region of interest" description="Disordered" evidence="1">
    <location>
        <begin position="119"/>
        <end position="215"/>
    </location>
</feature>
<proteinExistence type="predicted"/>
<evidence type="ECO:0000313" key="3">
    <source>
        <dbReference type="Proteomes" id="UP000650582"/>
    </source>
</evidence>
<evidence type="ECO:0000313" key="2">
    <source>
        <dbReference type="EMBL" id="KAF8671660.1"/>
    </source>
</evidence>
<feature type="compositionally biased region" description="Basic residues" evidence="1">
    <location>
        <begin position="184"/>
        <end position="205"/>
    </location>
</feature>
<evidence type="ECO:0000256" key="1">
    <source>
        <dbReference type="SAM" id="MobiDB-lite"/>
    </source>
</evidence>
<dbReference type="EMBL" id="JACYCC010000217">
    <property type="protein sequence ID" value="KAF8671660.1"/>
    <property type="molecule type" value="Genomic_DNA"/>
</dbReference>
<feature type="compositionally biased region" description="Low complexity" evidence="1">
    <location>
        <begin position="154"/>
        <end position="164"/>
    </location>
</feature>
<sequence>MLANSERVVSVAESGQGELVPKTSESQISSNDDHTGRVPKFVSHCTAERVSQISGTAFGHFRYNNWYDDNALGGNVTSILDGQKAEKAEVDHALLQEIQTDGPGLQIDAPALGLVTADRAASRQDETPVAGLDPGPGLPDAIENDLVPRRRSRSASSRSSSSDSDSSRDRRRRRKRHDKEERRKEKKERKREKRERKDRKKHKGKSGAVTGQWGQHGIINESHMYEKDAEFRTWLVEECKMNPESMSKDATKKQFARFVEDYNTATLPHPKFYNMETYERQMSSLRNGMTADVITDSYDLNADLAAHTSRHKRPVAEAETYLSKEQLQELRKVQNERTQAGKMKLLGMEIKGTMGVRMDGSEFE</sequence>
<dbReference type="Proteomes" id="UP000650582">
    <property type="component" value="Unassembled WGS sequence"/>
</dbReference>
<dbReference type="PANTHER" id="PTHR34689:SF1">
    <property type="entry name" value="NUCLEIC ACID-BINDING PROTEIN"/>
    <property type="match status" value="1"/>
</dbReference>
<feature type="region of interest" description="Disordered" evidence="1">
    <location>
        <begin position="1"/>
        <end position="37"/>
    </location>
</feature>
<name>A0A8H7LGP5_9AGAM</name>
<reference evidence="2" key="1">
    <citation type="submission" date="2020-09" db="EMBL/GenBank/DDBJ databases">
        <title>Comparative genome analyses of four rice-infecting Rhizoctonia solani isolates reveal extensive enrichment of homogalacturonan modification genes.</title>
        <authorList>
            <person name="Lee D.-Y."/>
            <person name="Jeon J."/>
            <person name="Kim K.-T."/>
            <person name="Cheong K."/>
            <person name="Song H."/>
            <person name="Choi G."/>
            <person name="Ko J."/>
            <person name="Opiyo S.O."/>
            <person name="Zuo S."/>
            <person name="Madhav S."/>
            <person name="Lee Y.-H."/>
            <person name="Wang G.-L."/>
        </authorList>
    </citation>
    <scope>NUCLEOTIDE SEQUENCE</scope>
    <source>
        <strain evidence="2">AG1-IA YN-7</strain>
    </source>
</reference>
<accession>A0A8H7LGP5</accession>
<dbReference type="PANTHER" id="PTHR34689">
    <property type="entry name" value="NUCLEIC ACID-BINDING PROTEIN"/>
    <property type="match status" value="1"/>
</dbReference>
<dbReference type="AlphaFoldDB" id="A0A8H7LGP5"/>
<organism evidence="2 3">
    <name type="scientific">Rhizoctonia solani</name>
    <dbReference type="NCBI Taxonomy" id="456999"/>
    <lineage>
        <taxon>Eukaryota</taxon>
        <taxon>Fungi</taxon>
        <taxon>Dikarya</taxon>
        <taxon>Basidiomycota</taxon>
        <taxon>Agaricomycotina</taxon>
        <taxon>Agaricomycetes</taxon>
        <taxon>Cantharellales</taxon>
        <taxon>Ceratobasidiaceae</taxon>
        <taxon>Rhizoctonia</taxon>
    </lineage>
</organism>
<comment type="caution">
    <text evidence="2">The sequence shown here is derived from an EMBL/GenBank/DDBJ whole genome shotgun (WGS) entry which is preliminary data.</text>
</comment>
<gene>
    <name evidence="2" type="ORF">RHS04_08154</name>
</gene>